<dbReference type="Gene3D" id="3.40.50.150">
    <property type="entry name" value="Vaccinia Virus protein VP39"/>
    <property type="match status" value="1"/>
</dbReference>
<dbReference type="GO" id="GO:0008757">
    <property type="term" value="F:S-adenosylmethionine-dependent methyltransferase activity"/>
    <property type="evidence" value="ECO:0007669"/>
    <property type="project" value="TreeGrafter"/>
</dbReference>
<dbReference type="AlphaFoldDB" id="A0A3P1BG18"/>
<comment type="caution">
    <text evidence="4">The sequence shown here is derived from an EMBL/GenBank/DDBJ whole genome shotgun (WGS) entry which is preliminary data.</text>
</comment>
<reference evidence="4 5" key="1">
    <citation type="submission" date="2018-11" db="EMBL/GenBank/DDBJ databases">
        <authorList>
            <person name="Zhou Z."/>
            <person name="Wang G."/>
        </authorList>
    </citation>
    <scope>NUCLEOTIDE SEQUENCE [LARGE SCALE GENOMIC DNA]</scope>
    <source>
        <strain evidence="4 5">KCTC52004</strain>
    </source>
</reference>
<protein>
    <submittedName>
        <fullName evidence="4">Methyltransferase</fullName>
    </submittedName>
</protein>
<dbReference type="Pfam" id="PF01596">
    <property type="entry name" value="Methyltransf_3"/>
    <property type="match status" value="1"/>
</dbReference>
<sequence>MDFLPPDISAYSEAHTSPESELLRQLNRNTRARMLYPRMLSGHLQGRVLSMLSRMLRPRRILEIGTFTGYSALCLAEGLTDDGVLITIEKDDELETFARSYWNQSPVGHLIDLRLGIATELIPEIDGPFDLVFIDADKENYSLYYDLVFNKVRTGGIILADNVLWSGKVVRPIGNGRTAAERRADKDTQAVLDFNRKVSEDPRVEQVLMPVRDGLMMIYKR</sequence>
<dbReference type="RefSeq" id="WP_124878098.1">
    <property type="nucleotide sequence ID" value="NZ_RQJO01000011.1"/>
</dbReference>
<dbReference type="InterPro" id="IPR002935">
    <property type="entry name" value="SAM_O-MeTrfase"/>
</dbReference>
<keyword evidence="1 4" id="KW-0489">Methyltransferase</keyword>
<keyword evidence="3" id="KW-0949">S-adenosyl-L-methionine</keyword>
<accession>A0A3P1BG18</accession>
<dbReference type="InterPro" id="IPR050362">
    <property type="entry name" value="Cation-dep_OMT"/>
</dbReference>
<dbReference type="PANTHER" id="PTHR10509:SF14">
    <property type="entry name" value="CAFFEOYL-COA O-METHYLTRANSFERASE 3-RELATED"/>
    <property type="match status" value="1"/>
</dbReference>
<evidence type="ECO:0000313" key="5">
    <source>
        <dbReference type="Proteomes" id="UP000271925"/>
    </source>
</evidence>
<dbReference type="Proteomes" id="UP000271925">
    <property type="component" value="Unassembled WGS sequence"/>
</dbReference>
<dbReference type="InterPro" id="IPR029063">
    <property type="entry name" value="SAM-dependent_MTases_sf"/>
</dbReference>
<dbReference type="GO" id="GO:0032259">
    <property type="term" value="P:methylation"/>
    <property type="evidence" value="ECO:0007669"/>
    <property type="project" value="UniProtKB-KW"/>
</dbReference>
<name>A0A3P1BG18_9BACT</name>
<evidence type="ECO:0000256" key="3">
    <source>
        <dbReference type="ARBA" id="ARBA00022691"/>
    </source>
</evidence>
<keyword evidence="2 4" id="KW-0808">Transferase</keyword>
<gene>
    <name evidence="4" type="ORF">EHT25_25930</name>
</gene>
<dbReference type="OrthoDB" id="9799672at2"/>
<dbReference type="SUPFAM" id="SSF53335">
    <property type="entry name" value="S-adenosyl-L-methionine-dependent methyltransferases"/>
    <property type="match status" value="1"/>
</dbReference>
<dbReference type="CDD" id="cd02440">
    <property type="entry name" value="AdoMet_MTases"/>
    <property type="match status" value="1"/>
</dbReference>
<dbReference type="PANTHER" id="PTHR10509">
    <property type="entry name" value="O-METHYLTRANSFERASE-RELATED"/>
    <property type="match status" value="1"/>
</dbReference>
<evidence type="ECO:0000256" key="1">
    <source>
        <dbReference type="ARBA" id="ARBA00022603"/>
    </source>
</evidence>
<dbReference type="GO" id="GO:0008171">
    <property type="term" value="F:O-methyltransferase activity"/>
    <property type="evidence" value="ECO:0007669"/>
    <property type="project" value="InterPro"/>
</dbReference>
<organism evidence="4 5">
    <name type="scientific">Larkinella rosea</name>
    <dbReference type="NCBI Taxonomy" id="2025312"/>
    <lineage>
        <taxon>Bacteria</taxon>
        <taxon>Pseudomonadati</taxon>
        <taxon>Bacteroidota</taxon>
        <taxon>Cytophagia</taxon>
        <taxon>Cytophagales</taxon>
        <taxon>Spirosomataceae</taxon>
        <taxon>Larkinella</taxon>
    </lineage>
</organism>
<proteinExistence type="predicted"/>
<dbReference type="PROSITE" id="PS51682">
    <property type="entry name" value="SAM_OMT_I"/>
    <property type="match status" value="1"/>
</dbReference>
<evidence type="ECO:0000313" key="4">
    <source>
        <dbReference type="EMBL" id="RRB00067.1"/>
    </source>
</evidence>
<evidence type="ECO:0000256" key="2">
    <source>
        <dbReference type="ARBA" id="ARBA00022679"/>
    </source>
</evidence>
<dbReference type="EMBL" id="RQJO01000011">
    <property type="protein sequence ID" value="RRB00067.1"/>
    <property type="molecule type" value="Genomic_DNA"/>
</dbReference>
<keyword evidence="5" id="KW-1185">Reference proteome</keyword>